<feature type="transmembrane region" description="Helical" evidence="1">
    <location>
        <begin position="269"/>
        <end position="292"/>
    </location>
</feature>
<dbReference type="InterPro" id="IPR003675">
    <property type="entry name" value="Rce1/LyrA-like_dom"/>
</dbReference>
<keyword evidence="1" id="KW-0472">Membrane</keyword>
<sequence>MVVPALPRPQLDRLILGVFVIEALYLLTLSALEEGLARLAPALGDAFFMGNTAPGLLLQFASFGALALWTIWVARWLQGRSAHSFIGPVRVALRQGTRVFAALLLLFLAVECLPPYWSFDTLEAVRWAWWLPLLPLSLAGLMLQTGAEELLYRGYVQSQIAARMPSAWAWMIIPNILFAIAHWSSGADLVGNIQYVIWAFFFGLAASDLTARTGTLGAAIGFHMANNAYAFLFFGELGAPDSGLALMIFESVNLGADGTGGALPGADWVLSPALTVEVFMTVLMWGVARAALRR</sequence>
<proteinExistence type="predicted"/>
<feature type="transmembrane region" description="Helical" evidence="1">
    <location>
        <begin position="167"/>
        <end position="184"/>
    </location>
</feature>
<dbReference type="AlphaFoldDB" id="A0A2V4MN95"/>
<organism evidence="3 4">
    <name type="scientific">Litorivita pollutaquae</name>
    <dbReference type="NCBI Taxonomy" id="2200892"/>
    <lineage>
        <taxon>Bacteria</taxon>
        <taxon>Pseudomonadati</taxon>
        <taxon>Pseudomonadota</taxon>
        <taxon>Alphaproteobacteria</taxon>
        <taxon>Rhodobacterales</taxon>
        <taxon>Paracoccaceae</taxon>
        <taxon>Litorivita</taxon>
    </lineage>
</organism>
<keyword evidence="3" id="KW-0482">Metalloprotease</keyword>
<reference evidence="3 4" key="1">
    <citation type="submission" date="2018-05" db="EMBL/GenBank/DDBJ databases">
        <title>Oceanovita maritima gen. nov., sp. nov., a marine bacterium in the family Rhodobacteraceae isolated from surface seawater of Lundu port Xiamen, China.</title>
        <authorList>
            <person name="Hetharua B.H."/>
            <person name="Min D."/>
            <person name="Liao H."/>
            <person name="Tian Y."/>
        </authorList>
    </citation>
    <scope>NUCLEOTIDE SEQUENCE [LARGE SCALE GENOMIC DNA]</scope>
    <source>
        <strain evidence="3 4">FSX-11</strain>
    </source>
</reference>
<feature type="transmembrane region" description="Helical" evidence="1">
    <location>
        <begin position="229"/>
        <end position="249"/>
    </location>
</feature>
<name>A0A2V4MN95_9RHOB</name>
<feature type="domain" description="CAAX prenyl protease 2/Lysostaphin resistance protein A-like" evidence="2">
    <location>
        <begin position="133"/>
        <end position="228"/>
    </location>
</feature>
<keyword evidence="4" id="KW-1185">Reference proteome</keyword>
<protein>
    <submittedName>
        <fullName evidence="3">CPBP family intramembrane metalloprotease</fullName>
    </submittedName>
</protein>
<feature type="transmembrane region" description="Helical" evidence="1">
    <location>
        <begin position="52"/>
        <end position="77"/>
    </location>
</feature>
<dbReference type="GO" id="GO:0004175">
    <property type="term" value="F:endopeptidase activity"/>
    <property type="evidence" value="ECO:0007669"/>
    <property type="project" value="UniProtKB-ARBA"/>
</dbReference>
<evidence type="ECO:0000259" key="2">
    <source>
        <dbReference type="Pfam" id="PF02517"/>
    </source>
</evidence>
<dbReference type="EMBL" id="QFVT01000008">
    <property type="protein sequence ID" value="PYC47019.1"/>
    <property type="molecule type" value="Genomic_DNA"/>
</dbReference>
<dbReference type="GO" id="GO:0006508">
    <property type="term" value="P:proteolysis"/>
    <property type="evidence" value="ECO:0007669"/>
    <property type="project" value="UniProtKB-KW"/>
</dbReference>
<evidence type="ECO:0000313" key="3">
    <source>
        <dbReference type="EMBL" id="PYC47019.1"/>
    </source>
</evidence>
<feature type="transmembrane region" description="Helical" evidence="1">
    <location>
        <begin position="14"/>
        <end position="32"/>
    </location>
</feature>
<accession>A0A2V4MN95</accession>
<feature type="transmembrane region" description="Helical" evidence="1">
    <location>
        <begin position="129"/>
        <end position="147"/>
    </location>
</feature>
<dbReference type="Proteomes" id="UP000248012">
    <property type="component" value="Unassembled WGS sequence"/>
</dbReference>
<feature type="transmembrane region" description="Helical" evidence="1">
    <location>
        <begin position="98"/>
        <end position="117"/>
    </location>
</feature>
<comment type="caution">
    <text evidence="3">The sequence shown here is derived from an EMBL/GenBank/DDBJ whole genome shotgun (WGS) entry which is preliminary data.</text>
</comment>
<dbReference type="Pfam" id="PF02517">
    <property type="entry name" value="Rce1-like"/>
    <property type="match status" value="1"/>
</dbReference>
<gene>
    <name evidence="3" type="ORF">DI396_12450</name>
</gene>
<keyword evidence="1" id="KW-0812">Transmembrane</keyword>
<keyword evidence="1" id="KW-1133">Transmembrane helix</keyword>
<dbReference type="GO" id="GO:0008237">
    <property type="term" value="F:metallopeptidase activity"/>
    <property type="evidence" value="ECO:0007669"/>
    <property type="project" value="UniProtKB-KW"/>
</dbReference>
<dbReference type="OrthoDB" id="7171777at2"/>
<keyword evidence="3" id="KW-0645">Protease</keyword>
<feature type="transmembrane region" description="Helical" evidence="1">
    <location>
        <begin position="196"/>
        <end position="222"/>
    </location>
</feature>
<keyword evidence="3" id="KW-0378">Hydrolase</keyword>
<evidence type="ECO:0000313" key="4">
    <source>
        <dbReference type="Proteomes" id="UP000248012"/>
    </source>
</evidence>
<evidence type="ECO:0000256" key="1">
    <source>
        <dbReference type="SAM" id="Phobius"/>
    </source>
</evidence>
<dbReference type="GO" id="GO:0080120">
    <property type="term" value="P:CAAX-box protein maturation"/>
    <property type="evidence" value="ECO:0007669"/>
    <property type="project" value="UniProtKB-ARBA"/>
</dbReference>